<dbReference type="EMBL" id="LVHI01000039">
    <property type="protein sequence ID" value="OAK51454.1"/>
    <property type="molecule type" value="Genomic_DNA"/>
</dbReference>
<keyword evidence="1" id="KW-0812">Transmembrane</keyword>
<comment type="caution">
    <text evidence="2">The sequence shown here is derived from an EMBL/GenBank/DDBJ whole genome shotgun (WGS) entry which is preliminary data.</text>
</comment>
<dbReference type="Proteomes" id="UP000077519">
    <property type="component" value="Unassembled WGS sequence"/>
</dbReference>
<proteinExistence type="predicted"/>
<dbReference type="Pfam" id="PF14494">
    <property type="entry name" value="DUF4436"/>
    <property type="match status" value="1"/>
</dbReference>
<keyword evidence="3" id="KW-1185">Reference proteome</keyword>
<dbReference type="AlphaFoldDB" id="A0A177Y7H4"/>
<organism evidence="2 3">
    <name type="scientific">Rhodococcoides kyotonense</name>
    <dbReference type="NCBI Taxonomy" id="398843"/>
    <lineage>
        <taxon>Bacteria</taxon>
        <taxon>Bacillati</taxon>
        <taxon>Actinomycetota</taxon>
        <taxon>Actinomycetes</taxon>
        <taxon>Mycobacteriales</taxon>
        <taxon>Nocardiaceae</taxon>
        <taxon>Rhodococcoides</taxon>
    </lineage>
</organism>
<gene>
    <name evidence="2" type="ORF">A3K89_12205</name>
</gene>
<evidence type="ECO:0000313" key="2">
    <source>
        <dbReference type="EMBL" id="OAK51454.1"/>
    </source>
</evidence>
<sequence length="284" mass="30354">MQDTDGAVSQRKPWRAASIALLVVALYVVVVTIYGLGDRAGAPDTREPSASGALVYLDVVGVDGANFSIDARVTVYPGQDLVDDDGYLKDDLVVDVSPLAAGDRLEYVAGTTPGAGPVTLYADGDITRWPFDVHDAADVAVRVTSESVRGSIPIATDVAVTDSLSGWNVRADDPDRLSPQSFGVTANRTAGSVIFALALCVVLLVLPVCALFVTVQTVRERKKFQPPMVTWFAVMLFAVLPLRNLFPGSPPIGSWVDYTVVLWVVAGLVTAMGMYVLAWWRQAP</sequence>
<feature type="transmembrane region" description="Helical" evidence="1">
    <location>
        <begin position="193"/>
        <end position="215"/>
    </location>
</feature>
<accession>A0A177Y7H4</accession>
<keyword evidence="1" id="KW-0472">Membrane</keyword>
<dbReference type="InterPro" id="IPR027948">
    <property type="entry name" value="DUF4436"/>
</dbReference>
<feature type="transmembrane region" description="Helical" evidence="1">
    <location>
        <begin position="227"/>
        <end position="246"/>
    </location>
</feature>
<protein>
    <submittedName>
        <fullName evidence="2">DUF4436 domain-containing protein</fullName>
    </submittedName>
</protein>
<dbReference type="PANTHER" id="PTHR37330">
    <property type="entry name" value="CONSERVED TRANSMEMBRANE PROTEIN-RELATED"/>
    <property type="match status" value="1"/>
</dbReference>
<name>A0A177Y7H4_9NOCA</name>
<feature type="transmembrane region" description="Helical" evidence="1">
    <location>
        <begin position="258"/>
        <end position="280"/>
    </location>
</feature>
<reference evidence="2 3" key="1">
    <citation type="submission" date="2016-03" db="EMBL/GenBank/DDBJ databases">
        <title>Genome sequence of Rhodococcus kyotonensis KB10.</title>
        <authorList>
            <person name="Jeong H."/>
            <person name="Hong C.E."/>
            <person name="Jo S.H."/>
            <person name="Park J.M."/>
        </authorList>
    </citation>
    <scope>NUCLEOTIDE SEQUENCE [LARGE SCALE GENOMIC DNA]</scope>
    <source>
        <strain evidence="2 3">KB10</strain>
    </source>
</reference>
<dbReference type="PANTHER" id="PTHR37330:SF1">
    <property type="entry name" value="CONSERVED TRANSMEMBRANE PROTEIN-RELATED"/>
    <property type="match status" value="1"/>
</dbReference>
<evidence type="ECO:0000313" key="3">
    <source>
        <dbReference type="Proteomes" id="UP000077519"/>
    </source>
</evidence>
<feature type="transmembrane region" description="Helical" evidence="1">
    <location>
        <begin position="19"/>
        <end position="37"/>
    </location>
</feature>
<evidence type="ECO:0000256" key="1">
    <source>
        <dbReference type="SAM" id="Phobius"/>
    </source>
</evidence>
<keyword evidence="1" id="KW-1133">Transmembrane helix</keyword>